<dbReference type="InterPro" id="IPR036282">
    <property type="entry name" value="Glutathione-S-Trfase_C_sf"/>
</dbReference>
<reference evidence="3 4" key="1">
    <citation type="submission" date="2016-07" db="EMBL/GenBank/DDBJ databases">
        <title>Pervasive Adenine N6-methylation of Active Genes in Fungi.</title>
        <authorList>
            <consortium name="DOE Joint Genome Institute"/>
            <person name="Mondo S.J."/>
            <person name="Dannebaum R.O."/>
            <person name="Kuo R.C."/>
            <person name="Labutti K."/>
            <person name="Haridas S."/>
            <person name="Kuo A."/>
            <person name="Salamov A."/>
            <person name="Ahrendt S.R."/>
            <person name="Lipzen A."/>
            <person name="Sullivan W."/>
            <person name="Andreopoulos W.B."/>
            <person name="Clum A."/>
            <person name="Lindquist E."/>
            <person name="Daum C."/>
            <person name="Ramamoorthy G.K."/>
            <person name="Gryganskyi A."/>
            <person name="Culley D."/>
            <person name="Magnuson J.K."/>
            <person name="James T.Y."/>
            <person name="O'Malley M.A."/>
            <person name="Stajich J.E."/>
            <person name="Spatafora J.W."/>
            <person name="Visel A."/>
            <person name="Grigoriev I.V."/>
        </authorList>
    </citation>
    <scope>NUCLEOTIDE SEQUENCE [LARGE SCALE GENOMIC DNA]</scope>
    <source>
        <strain evidence="3 4">12-1054</strain>
    </source>
</reference>
<dbReference type="OMA" id="PSWADFF"/>
<dbReference type="InterPro" id="IPR004046">
    <property type="entry name" value="GST_C"/>
</dbReference>
<accession>A0A1Y2FQI1</accession>
<dbReference type="InterPro" id="IPR010987">
    <property type="entry name" value="Glutathione-S-Trfase_C-like"/>
</dbReference>
<dbReference type="PANTHER" id="PTHR42673:SF4">
    <property type="entry name" value="MALEYLACETOACETATE ISOMERASE"/>
    <property type="match status" value="1"/>
</dbReference>
<dbReference type="CDD" id="cd00299">
    <property type="entry name" value="GST_C_family"/>
    <property type="match status" value="1"/>
</dbReference>
<dbReference type="Pfam" id="PF13409">
    <property type="entry name" value="GST_N_2"/>
    <property type="match status" value="1"/>
</dbReference>
<dbReference type="GO" id="GO:0004364">
    <property type="term" value="F:glutathione transferase activity"/>
    <property type="evidence" value="ECO:0007669"/>
    <property type="project" value="TreeGrafter"/>
</dbReference>
<evidence type="ECO:0000313" key="4">
    <source>
        <dbReference type="Proteomes" id="UP000193685"/>
    </source>
</evidence>
<dbReference type="EMBL" id="MCFI01000003">
    <property type="protein sequence ID" value="ORY86199.1"/>
    <property type="molecule type" value="Genomic_DNA"/>
</dbReference>
<dbReference type="GO" id="GO:0006559">
    <property type="term" value="P:L-phenylalanine catabolic process"/>
    <property type="evidence" value="ECO:0007669"/>
    <property type="project" value="TreeGrafter"/>
</dbReference>
<name>A0A1Y2FQI1_PROLT</name>
<dbReference type="InterPro" id="IPR036249">
    <property type="entry name" value="Thioredoxin-like_sf"/>
</dbReference>
<dbReference type="PANTHER" id="PTHR42673">
    <property type="entry name" value="MALEYLACETOACETATE ISOMERASE"/>
    <property type="match status" value="1"/>
</dbReference>
<protein>
    <recommendedName>
        <fullName evidence="2">GST C-terminal domain-containing protein</fullName>
    </recommendedName>
</protein>
<proteinExistence type="predicted"/>
<dbReference type="InterPro" id="IPR004045">
    <property type="entry name" value="Glutathione_S-Trfase_N"/>
</dbReference>
<dbReference type="GO" id="GO:0016034">
    <property type="term" value="F:maleylacetoacetate isomerase activity"/>
    <property type="evidence" value="ECO:0007669"/>
    <property type="project" value="TreeGrafter"/>
</dbReference>
<dbReference type="OrthoDB" id="249703at2759"/>
<comment type="caution">
    <text evidence="3">The sequence shown here is derived from an EMBL/GenBank/DDBJ whole genome shotgun (WGS) entry which is preliminary data.</text>
</comment>
<feature type="domain" description="GST C-terminal" evidence="2">
    <location>
        <begin position="132"/>
        <end position="260"/>
    </location>
</feature>
<evidence type="ECO:0000259" key="2">
    <source>
        <dbReference type="PROSITE" id="PS50405"/>
    </source>
</evidence>
<dbReference type="GO" id="GO:0006749">
    <property type="term" value="P:glutathione metabolic process"/>
    <property type="evidence" value="ECO:0007669"/>
    <property type="project" value="TreeGrafter"/>
</dbReference>
<dbReference type="RefSeq" id="XP_040727381.1">
    <property type="nucleotide sequence ID" value="XM_040866403.1"/>
</dbReference>
<dbReference type="SUPFAM" id="SSF52833">
    <property type="entry name" value="Thioredoxin-like"/>
    <property type="match status" value="1"/>
</dbReference>
<dbReference type="CDD" id="cd00570">
    <property type="entry name" value="GST_N_family"/>
    <property type="match status" value="1"/>
</dbReference>
<dbReference type="Proteomes" id="UP000193685">
    <property type="component" value="Unassembled WGS sequence"/>
</dbReference>
<dbReference type="GeneID" id="63783002"/>
<dbReference type="Gene3D" id="1.20.1050.10">
    <property type="match status" value="1"/>
</dbReference>
<keyword evidence="4" id="KW-1185">Reference proteome</keyword>
<evidence type="ECO:0000256" key="1">
    <source>
        <dbReference type="SAM" id="MobiDB-lite"/>
    </source>
</evidence>
<sequence length="260" mass="28383">MAQCPVSGKQLPQGDPNAPAQCPVTGQFADGSRPAQVLTTQQQKDGVRYTLIGIPFSTFTRTLAMGLHELGLTFSQISDAAPHSEHVPRQYSPFGKIPVLLLQHGDKTFGMSETASIARFLDAGSRPLLRFAESERIKNQKLEEMISMTGDAVFASIEGGIVKPYLKNNKTEDVTQEALDNLSKTLEILTNACHGPYIYGMAITWADLFLYPILADLSATPFASELVKFDKLQKWLIRMGKRDAAVKTRQGTLEGGASPP</sequence>
<organism evidence="3 4">
    <name type="scientific">Protomyces lactucae-debilis</name>
    <dbReference type="NCBI Taxonomy" id="2754530"/>
    <lineage>
        <taxon>Eukaryota</taxon>
        <taxon>Fungi</taxon>
        <taxon>Dikarya</taxon>
        <taxon>Ascomycota</taxon>
        <taxon>Taphrinomycotina</taxon>
        <taxon>Taphrinomycetes</taxon>
        <taxon>Taphrinales</taxon>
        <taxon>Protomycetaceae</taxon>
        <taxon>Protomyces</taxon>
    </lineage>
</organism>
<gene>
    <name evidence="3" type="ORF">BCR37DRAFT_208817</name>
</gene>
<dbReference type="PROSITE" id="PS50405">
    <property type="entry name" value="GST_CTER"/>
    <property type="match status" value="1"/>
</dbReference>
<dbReference type="STRING" id="56484.A0A1Y2FQI1"/>
<dbReference type="Pfam" id="PF14497">
    <property type="entry name" value="GST_C_3"/>
    <property type="match status" value="1"/>
</dbReference>
<dbReference type="Gene3D" id="3.40.30.10">
    <property type="entry name" value="Glutaredoxin"/>
    <property type="match status" value="1"/>
</dbReference>
<evidence type="ECO:0000313" key="3">
    <source>
        <dbReference type="EMBL" id="ORY86199.1"/>
    </source>
</evidence>
<dbReference type="SUPFAM" id="SSF47616">
    <property type="entry name" value="GST C-terminal domain-like"/>
    <property type="match status" value="1"/>
</dbReference>
<feature type="region of interest" description="Disordered" evidence="1">
    <location>
        <begin position="1"/>
        <end position="20"/>
    </location>
</feature>
<dbReference type="AlphaFoldDB" id="A0A1Y2FQI1"/>